<sequence length="909" mass="100954">MVGPTGCGMFEEFRRCGPPCPPTCDTLKEMICCEVACIAGCFCADGYILEKDPTTGPRKCIPLNQCPSPGVLSFERPTFSVLEGSGKAIITVVRVNGSYSPISCRYRVMDSAGPYFGLVGELEFPDGVVSRTIEIPLQDNAVRDPDLTVRLELFEPSRKTGIVDGTFILTILDDDMTPGYLELEKTQFSVPENVGSVRVQVLRHEGSDGQLRVKYRTVPDSASSNVDFSPTTGELIFEEGETSKTVTVSIVDDEVRETSEKFKIELFDFTHGPGVLNFRRRGSVLTADVTIIDNDMRPGILQLERPSYTVYENAGIVDVSVVRVDGQDGQIKVKFETRPKSAKAGHDFETQMGELVFEEGELRKTIRIKIVDDNVREPEESFEVILFDATPGPGTINFRGLETTRRTTTITITDDDMNPGVLKLDRSTYEVMEDVGSVRVDVVRTGGQDGRITVQYQTKGLTANEKQDFVPTSGSLIFEEGEMRKSIVVQIKDDVEKEPLETLEVQLLNPTPGPGIVHFRGFGQIETTIIKIRDNDMTPGILQFERPSYEVLESVGTLKIGVVRLQGSDGEIRVKYRTVASKAVVNQDFVYIEGELVFNERDTRKDITVQIIDDDVREPIKAFQVQLIDAGHGPEVINFKGLGPITTTVVTITDDDMRPGSFMFERPSYEVPETVGTVKIGVVRVDGSDGQIRVKYRTVPKSARVSQDFLPTEGELVFEEGQTRKDIVIQIVDDDIREPTKGFEVQLLDPTPGLGVINFRRFTSNPTAVVSIIDDDMRPGTFQLEKPSYDIYENVGTITIGVIRLDGTDGEMRVKYKTIPKTAQVHQDFVPVEGELVFGEKETRKDIVIKIVDDDVREATKTFEVQLLDITPGVGVINFRRFTSNPTAIVSIRDDDSKEFSVLSLVSCP</sequence>
<evidence type="ECO:0000259" key="5">
    <source>
        <dbReference type="SMART" id="SM00237"/>
    </source>
</evidence>
<feature type="domain" description="Calx-beta" evidence="5">
    <location>
        <begin position="648"/>
        <end position="748"/>
    </location>
</feature>
<dbReference type="Proteomes" id="UP000499080">
    <property type="component" value="Unassembled WGS sequence"/>
</dbReference>
<accession>A0A4Y2IFK1</accession>
<dbReference type="Gene3D" id="2.60.40.2030">
    <property type="match status" value="7"/>
</dbReference>
<evidence type="ECO:0000256" key="3">
    <source>
        <dbReference type="ARBA" id="ARBA00022837"/>
    </source>
</evidence>
<protein>
    <submittedName>
        <fullName evidence="6">G-protein coupled receptor 98</fullName>
    </submittedName>
</protein>
<dbReference type="InterPro" id="IPR036084">
    <property type="entry name" value="Ser_inhib-like_sf"/>
</dbReference>
<dbReference type="GO" id="GO:0016020">
    <property type="term" value="C:membrane"/>
    <property type="evidence" value="ECO:0007669"/>
    <property type="project" value="InterPro"/>
</dbReference>
<dbReference type="GO" id="GO:0007154">
    <property type="term" value="P:cell communication"/>
    <property type="evidence" value="ECO:0007669"/>
    <property type="project" value="InterPro"/>
</dbReference>
<feature type="domain" description="Calx-beta" evidence="5">
    <location>
        <begin position="59"/>
        <end position="154"/>
    </location>
</feature>
<feature type="domain" description="Calx-beta" evidence="5">
    <location>
        <begin position="167"/>
        <end position="267"/>
    </location>
</feature>
<feature type="domain" description="Calx-beta" evidence="5">
    <location>
        <begin position="408"/>
        <end position="508"/>
    </location>
</feature>
<comment type="caution">
    <text evidence="6">The sequence shown here is derived from an EMBL/GenBank/DDBJ whole genome shotgun (WGS) entry which is preliminary data.</text>
</comment>
<dbReference type="OrthoDB" id="2324346at2759"/>
<dbReference type="SUPFAM" id="SSF141072">
    <property type="entry name" value="CalX-like"/>
    <property type="match status" value="7"/>
</dbReference>
<keyword evidence="4" id="KW-0406">Ion transport</keyword>
<evidence type="ECO:0000256" key="2">
    <source>
        <dbReference type="ARBA" id="ARBA00022737"/>
    </source>
</evidence>
<dbReference type="PANTHER" id="PTHR11878">
    <property type="entry name" value="SODIUM/CALCIUM EXCHANGER"/>
    <property type="match status" value="1"/>
</dbReference>
<dbReference type="InterPro" id="IPR038081">
    <property type="entry name" value="CalX-like_sf"/>
</dbReference>
<organism evidence="6 7">
    <name type="scientific">Araneus ventricosus</name>
    <name type="common">Orbweaver spider</name>
    <name type="synonym">Epeira ventricosa</name>
    <dbReference type="NCBI Taxonomy" id="182803"/>
    <lineage>
        <taxon>Eukaryota</taxon>
        <taxon>Metazoa</taxon>
        <taxon>Ecdysozoa</taxon>
        <taxon>Arthropoda</taxon>
        <taxon>Chelicerata</taxon>
        <taxon>Arachnida</taxon>
        <taxon>Araneae</taxon>
        <taxon>Araneomorphae</taxon>
        <taxon>Entelegynae</taxon>
        <taxon>Araneoidea</taxon>
        <taxon>Araneidae</taxon>
        <taxon>Araneus</taxon>
    </lineage>
</organism>
<dbReference type="EMBL" id="BGPR01002619">
    <property type="protein sequence ID" value="GBM76414.1"/>
    <property type="molecule type" value="Genomic_DNA"/>
</dbReference>
<feature type="domain" description="Calx-beta" evidence="5">
    <location>
        <begin position="768"/>
        <end position="868"/>
    </location>
</feature>
<keyword evidence="6" id="KW-0675">Receptor</keyword>
<dbReference type="SMART" id="SM00237">
    <property type="entry name" value="Calx_beta"/>
    <property type="match status" value="7"/>
</dbReference>
<keyword evidence="1" id="KW-0732">Signal</keyword>
<dbReference type="SUPFAM" id="SSF57567">
    <property type="entry name" value="Serine protease inhibitors"/>
    <property type="match status" value="1"/>
</dbReference>
<dbReference type="Pfam" id="PF01826">
    <property type="entry name" value="TIL"/>
    <property type="match status" value="1"/>
</dbReference>
<reference evidence="6 7" key="1">
    <citation type="journal article" date="2019" name="Sci. Rep.">
        <title>Orb-weaving spider Araneus ventricosus genome elucidates the spidroin gene catalogue.</title>
        <authorList>
            <person name="Kono N."/>
            <person name="Nakamura H."/>
            <person name="Ohtoshi R."/>
            <person name="Moran D.A.P."/>
            <person name="Shinohara A."/>
            <person name="Yoshida Y."/>
            <person name="Fujiwara M."/>
            <person name="Mori M."/>
            <person name="Tomita M."/>
            <person name="Arakawa K."/>
        </authorList>
    </citation>
    <scope>NUCLEOTIDE SEQUENCE [LARGE SCALE GENOMIC DNA]</scope>
</reference>
<evidence type="ECO:0000313" key="7">
    <source>
        <dbReference type="Proteomes" id="UP000499080"/>
    </source>
</evidence>
<dbReference type="InterPro" id="IPR051171">
    <property type="entry name" value="CaCA"/>
</dbReference>
<keyword evidence="3" id="KW-0106">Calcium</keyword>
<keyword evidence="2" id="KW-0677">Repeat</keyword>
<gene>
    <name evidence="6" type="primary">GPR98</name>
    <name evidence="6" type="ORF">AVEN_244785_1</name>
</gene>
<evidence type="ECO:0000256" key="4">
    <source>
        <dbReference type="ARBA" id="ARBA00023065"/>
    </source>
</evidence>
<dbReference type="Pfam" id="PF03160">
    <property type="entry name" value="Calx-beta"/>
    <property type="match status" value="5"/>
</dbReference>
<dbReference type="InterPro" id="IPR003644">
    <property type="entry name" value="Calx_beta"/>
</dbReference>
<proteinExistence type="predicted"/>
<name>A0A4Y2IFK1_ARAVE</name>
<feature type="domain" description="Calx-beta" evidence="5">
    <location>
        <begin position="287"/>
        <end position="387"/>
    </location>
</feature>
<dbReference type="GO" id="GO:0030001">
    <property type="term" value="P:metal ion transport"/>
    <property type="evidence" value="ECO:0007669"/>
    <property type="project" value="TreeGrafter"/>
</dbReference>
<dbReference type="CDD" id="cd19941">
    <property type="entry name" value="TIL"/>
    <property type="match status" value="1"/>
</dbReference>
<feature type="domain" description="Calx-beta" evidence="5">
    <location>
        <begin position="528"/>
        <end position="628"/>
    </location>
</feature>
<keyword evidence="7" id="KW-1185">Reference proteome</keyword>
<keyword evidence="4" id="KW-0813">Transport</keyword>
<dbReference type="Gene3D" id="2.10.25.10">
    <property type="entry name" value="Laminin"/>
    <property type="match status" value="1"/>
</dbReference>
<evidence type="ECO:0000313" key="6">
    <source>
        <dbReference type="EMBL" id="GBM76414.1"/>
    </source>
</evidence>
<evidence type="ECO:0000256" key="1">
    <source>
        <dbReference type="ARBA" id="ARBA00022729"/>
    </source>
</evidence>
<dbReference type="PANTHER" id="PTHR11878:SF65">
    <property type="entry name" value="NA_CA-EXCHANGE PROTEIN, ISOFORM G"/>
    <property type="match status" value="1"/>
</dbReference>
<dbReference type="InterPro" id="IPR002919">
    <property type="entry name" value="TIL_dom"/>
</dbReference>
<dbReference type="AlphaFoldDB" id="A0A4Y2IFK1"/>